<keyword evidence="4" id="KW-1185">Reference proteome</keyword>
<evidence type="ECO:0000313" key="4">
    <source>
        <dbReference type="Proteomes" id="UP001626536"/>
    </source>
</evidence>
<keyword evidence="2" id="KW-0732">Signal</keyword>
<accession>A0ABZ0HTT2</accession>
<dbReference type="EMBL" id="CP136862">
    <property type="protein sequence ID" value="WOJ90325.1"/>
    <property type="molecule type" value="Genomic_DNA"/>
</dbReference>
<gene>
    <name evidence="3" type="ORF">RZS28_03225</name>
</gene>
<evidence type="ECO:0000256" key="1">
    <source>
        <dbReference type="SAM" id="Phobius"/>
    </source>
</evidence>
<dbReference type="Proteomes" id="UP001626536">
    <property type="component" value="Chromosome"/>
</dbReference>
<protein>
    <submittedName>
        <fullName evidence="3">Uncharacterized protein</fullName>
    </submittedName>
</protein>
<name>A0ABZ0HTT2_9HYPH</name>
<reference evidence="3 4" key="1">
    <citation type="submission" date="2023-10" db="EMBL/GenBank/DDBJ databases">
        <title>Novel methanotroph of the genus Methylocapsa from a subarctic wetland.</title>
        <authorList>
            <person name="Belova S.E."/>
            <person name="Oshkin I.Y."/>
            <person name="Miroshnikov K."/>
            <person name="Dedysh S.N."/>
        </authorList>
    </citation>
    <scope>NUCLEOTIDE SEQUENCE [LARGE SCALE GENOMIC DNA]</scope>
    <source>
        <strain evidence="3 4">RX1</strain>
    </source>
</reference>
<keyword evidence="1" id="KW-0472">Membrane</keyword>
<proteinExistence type="predicted"/>
<organism evidence="3 4">
    <name type="scientific">Methylocapsa polymorpha</name>
    <dbReference type="NCBI Taxonomy" id="3080828"/>
    <lineage>
        <taxon>Bacteria</taxon>
        <taxon>Pseudomonadati</taxon>
        <taxon>Pseudomonadota</taxon>
        <taxon>Alphaproteobacteria</taxon>
        <taxon>Hyphomicrobiales</taxon>
        <taxon>Beijerinckiaceae</taxon>
        <taxon>Methylocapsa</taxon>
    </lineage>
</organism>
<sequence length="129" mass="13182">MRRLTSLAAAAAFMAGASGLGGSAQAGPFPNAGAGMPGGRGSSTEKAQFFWGGYNYCWYGNAWNGPRLVLVRLSLAIWLWLGRRLWLERLGAAGLAAVGAAVPAAGMAAAFGAVDAAPGTAIPCRDKIR</sequence>
<feature type="chain" id="PRO_5046999349" evidence="2">
    <location>
        <begin position="27"/>
        <end position="129"/>
    </location>
</feature>
<feature type="transmembrane region" description="Helical" evidence="1">
    <location>
        <begin position="93"/>
        <end position="114"/>
    </location>
</feature>
<dbReference type="RefSeq" id="WP_407339772.1">
    <property type="nucleotide sequence ID" value="NZ_CP136862.1"/>
</dbReference>
<keyword evidence="1" id="KW-1133">Transmembrane helix</keyword>
<evidence type="ECO:0000313" key="3">
    <source>
        <dbReference type="EMBL" id="WOJ90325.1"/>
    </source>
</evidence>
<feature type="transmembrane region" description="Helical" evidence="1">
    <location>
        <begin position="63"/>
        <end position="81"/>
    </location>
</feature>
<keyword evidence="1" id="KW-0812">Transmembrane</keyword>
<feature type="signal peptide" evidence="2">
    <location>
        <begin position="1"/>
        <end position="26"/>
    </location>
</feature>
<evidence type="ECO:0000256" key="2">
    <source>
        <dbReference type="SAM" id="SignalP"/>
    </source>
</evidence>